<dbReference type="PANTHER" id="PTHR35910:SF1">
    <property type="entry name" value="2EXR DOMAIN-CONTAINING PROTEIN"/>
    <property type="match status" value="1"/>
</dbReference>
<protein>
    <recommendedName>
        <fullName evidence="1">2EXR domain-containing protein</fullName>
    </recommendedName>
</protein>
<name>A0A8H7WIF1_9HELO</name>
<accession>A0A8H7WIF1</accession>
<dbReference type="OrthoDB" id="3546991at2759"/>
<comment type="caution">
    <text evidence="2">The sequence shown here is derived from an EMBL/GenBank/DDBJ whole genome shotgun (WGS) entry which is preliminary data.</text>
</comment>
<evidence type="ECO:0000313" key="2">
    <source>
        <dbReference type="EMBL" id="KAG4425327.1"/>
    </source>
</evidence>
<dbReference type="Pfam" id="PF20150">
    <property type="entry name" value="2EXR"/>
    <property type="match status" value="1"/>
</dbReference>
<sequence>MSAPTWAWGGTDSRLCHEGDLTQNVSSNIANQGTWSYKDLISAMTRIDEIVVHTETHTFAAGTEMDGLCNKFSRLRIEVAVSNKSKTRTWVGWLLSRLPPLLIERDPSMTGSMLRKFELFMRLPAEIRIMIWDLVASVPRKVKLLECSIKPYQNSSVDWNSNVEGQTRHPAILQTCYESRIEALGRHYTMVKDRLRYVGYTNSPTKMGNHMSNTFYINFDKDIFIHGSSQFDTKDKEFPGDHGFNFEPHILKRIQRIEQLPCYRVAWQTYFDLWEETLFDAAIFRTSIWESLKDVTILHHDYSRYWDTDAVGFDKARTMLEKSLRGVFESFPCLPRSGLSMFSSPLRHPMPPMSFALHFKWKYIEGRDYKTVACANRPERRYSEDPTERAAVQAADRSNFAAILARTRVADRAALATLATRHKFGIC</sequence>
<dbReference type="Proteomes" id="UP000664132">
    <property type="component" value="Unassembled WGS sequence"/>
</dbReference>
<evidence type="ECO:0000313" key="3">
    <source>
        <dbReference type="Proteomes" id="UP000664132"/>
    </source>
</evidence>
<dbReference type="InterPro" id="IPR045518">
    <property type="entry name" value="2EXR"/>
</dbReference>
<proteinExistence type="predicted"/>
<feature type="domain" description="2EXR" evidence="1">
    <location>
        <begin position="117"/>
        <end position="224"/>
    </location>
</feature>
<organism evidence="2 3">
    <name type="scientific">Cadophora malorum</name>
    <dbReference type="NCBI Taxonomy" id="108018"/>
    <lineage>
        <taxon>Eukaryota</taxon>
        <taxon>Fungi</taxon>
        <taxon>Dikarya</taxon>
        <taxon>Ascomycota</taxon>
        <taxon>Pezizomycotina</taxon>
        <taxon>Leotiomycetes</taxon>
        <taxon>Helotiales</taxon>
        <taxon>Ploettnerulaceae</taxon>
        <taxon>Cadophora</taxon>
    </lineage>
</organism>
<gene>
    <name evidence="2" type="ORF">IFR04_001477</name>
</gene>
<evidence type="ECO:0000259" key="1">
    <source>
        <dbReference type="Pfam" id="PF20150"/>
    </source>
</evidence>
<reference evidence="2" key="1">
    <citation type="submission" date="2021-02" db="EMBL/GenBank/DDBJ databases">
        <title>Genome sequence Cadophora malorum strain M34.</title>
        <authorList>
            <person name="Stefanovic E."/>
            <person name="Vu D."/>
            <person name="Scully C."/>
            <person name="Dijksterhuis J."/>
            <person name="Roader J."/>
            <person name="Houbraken J."/>
        </authorList>
    </citation>
    <scope>NUCLEOTIDE SEQUENCE</scope>
    <source>
        <strain evidence="2">M34</strain>
    </source>
</reference>
<keyword evidence="3" id="KW-1185">Reference proteome</keyword>
<dbReference type="PANTHER" id="PTHR35910">
    <property type="entry name" value="2EXR DOMAIN-CONTAINING PROTEIN"/>
    <property type="match status" value="1"/>
</dbReference>
<dbReference type="EMBL" id="JAFJYH010000011">
    <property type="protein sequence ID" value="KAG4425327.1"/>
    <property type="molecule type" value="Genomic_DNA"/>
</dbReference>
<dbReference type="AlphaFoldDB" id="A0A8H7WIF1"/>